<evidence type="ECO:0000256" key="1">
    <source>
        <dbReference type="ARBA" id="ARBA00004651"/>
    </source>
</evidence>
<evidence type="ECO:0000256" key="12">
    <source>
        <dbReference type="ARBA" id="ARBA00023224"/>
    </source>
</evidence>
<organism evidence="15 16">
    <name type="scientific">Pyxicephalus adspersus</name>
    <name type="common">African bullfrog</name>
    <dbReference type="NCBI Taxonomy" id="30357"/>
    <lineage>
        <taxon>Eukaryota</taxon>
        <taxon>Metazoa</taxon>
        <taxon>Chordata</taxon>
        <taxon>Craniata</taxon>
        <taxon>Vertebrata</taxon>
        <taxon>Euteleostomi</taxon>
        <taxon>Amphibia</taxon>
        <taxon>Batrachia</taxon>
        <taxon>Anura</taxon>
        <taxon>Neobatrachia</taxon>
        <taxon>Ranoidea</taxon>
        <taxon>Pyxicephalidae</taxon>
        <taxon>Pyxicephalinae</taxon>
        <taxon>Pyxicephalus</taxon>
    </lineage>
</organism>
<dbReference type="Proteomes" id="UP001181693">
    <property type="component" value="Unassembled WGS sequence"/>
</dbReference>
<dbReference type="PANTHER" id="PTHR26451:SF1005">
    <property type="entry name" value="OLFACTORY RECEPTOR 52D1"/>
    <property type="match status" value="1"/>
</dbReference>
<feature type="transmembrane region" description="Helical" evidence="13">
    <location>
        <begin position="27"/>
        <end position="54"/>
    </location>
</feature>
<evidence type="ECO:0000256" key="2">
    <source>
        <dbReference type="ARBA" id="ARBA00022475"/>
    </source>
</evidence>
<evidence type="ECO:0000313" key="16">
    <source>
        <dbReference type="Proteomes" id="UP001181693"/>
    </source>
</evidence>
<keyword evidence="2" id="KW-1003">Cell membrane</keyword>
<dbReference type="InterPro" id="IPR000725">
    <property type="entry name" value="Olfact_rcpt"/>
</dbReference>
<proteinExistence type="predicted"/>
<keyword evidence="11" id="KW-0325">Glycoprotein</keyword>
<dbReference type="EMBL" id="DYDO01000001">
    <property type="protein sequence ID" value="DBA32316.1"/>
    <property type="molecule type" value="Genomic_DNA"/>
</dbReference>
<keyword evidence="6 13" id="KW-1133">Transmembrane helix</keyword>
<reference evidence="15" key="1">
    <citation type="thesis" date="2020" institute="ProQuest LLC" country="789 East Eisenhower Parkway, Ann Arbor, MI, USA">
        <title>Comparative Genomics and Chromosome Evolution.</title>
        <authorList>
            <person name="Mudd A.B."/>
        </authorList>
    </citation>
    <scope>NUCLEOTIDE SEQUENCE</scope>
    <source>
        <strain evidence="15">1538</strain>
        <tissue evidence="15">Blood</tissue>
    </source>
</reference>
<evidence type="ECO:0000313" key="15">
    <source>
        <dbReference type="EMBL" id="DBA32316.1"/>
    </source>
</evidence>
<dbReference type="PROSITE" id="PS50262">
    <property type="entry name" value="G_PROTEIN_RECEP_F1_2"/>
    <property type="match status" value="1"/>
</dbReference>
<feature type="transmembrane region" description="Helical" evidence="13">
    <location>
        <begin position="198"/>
        <end position="220"/>
    </location>
</feature>
<evidence type="ECO:0000256" key="8">
    <source>
        <dbReference type="ARBA" id="ARBA00023136"/>
    </source>
</evidence>
<comment type="caution">
    <text evidence="15">The sequence shown here is derived from an EMBL/GenBank/DDBJ whole genome shotgun (WGS) entry which is preliminary data.</text>
</comment>
<sequence>MELLFNVNFKSCHLCKPKFGELNELKYLYCAITLLGFLIILFSNGVIIFTVILHPALHEPMYIFLSALCINGLYGSLGFFPKFFVNLLQQVPTITYIGCLTQIFCVHTYSGCEITLLGVMAYDRYVYICNPLRYNNIMPLSTVFKLIAIVWIVNVIVFTIHFSLTIRLPLCGSVIQKVYCDNFSVVNLSCVDTTINNVFGLFLTLSLLTTMPLLIIFSYIQIIRVCGKSSKDFRAKAFQTCTPHIVTMLNYIADILFEVLLHRFKPKYLPYELRIVMSVQGFVVPPLLNPLIYGLKLKEIRLKIFQLLHVKKILG</sequence>
<dbReference type="Gene3D" id="1.20.1070.10">
    <property type="entry name" value="Rhodopsin 7-helix transmembrane proteins"/>
    <property type="match status" value="1"/>
</dbReference>
<evidence type="ECO:0000259" key="14">
    <source>
        <dbReference type="PROSITE" id="PS50262"/>
    </source>
</evidence>
<dbReference type="PANTHER" id="PTHR26451">
    <property type="entry name" value="G_PROTEIN_RECEP_F1_2 DOMAIN-CONTAINING PROTEIN"/>
    <property type="match status" value="1"/>
</dbReference>
<dbReference type="FunFam" id="1.20.1070.10:FF:000024">
    <property type="entry name" value="Olfactory receptor"/>
    <property type="match status" value="1"/>
</dbReference>
<dbReference type="Pfam" id="PF13853">
    <property type="entry name" value="7tm_4"/>
    <property type="match status" value="1"/>
</dbReference>
<feature type="transmembrane region" description="Helical" evidence="13">
    <location>
        <begin position="241"/>
        <end position="261"/>
    </location>
</feature>
<dbReference type="GO" id="GO:0005886">
    <property type="term" value="C:plasma membrane"/>
    <property type="evidence" value="ECO:0007669"/>
    <property type="project" value="UniProtKB-SubCell"/>
</dbReference>
<keyword evidence="8 13" id="KW-0472">Membrane</keyword>
<gene>
    <name evidence="15" type="ORF">GDO54_000117</name>
</gene>
<accession>A0AAV3B4M9</accession>
<name>A0AAV3B4M9_PYXAD</name>
<dbReference type="SUPFAM" id="SSF81321">
    <property type="entry name" value="Family A G protein-coupled receptor-like"/>
    <property type="match status" value="1"/>
</dbReference>
<keyword evidence="4 13" id="KW-0812">Transmembrane</keyword>
<keyword evidence="3" id="KW-0716">Sensory transduction</keyword>
<evidence type="ECO:0000256" key="9">
    <source>
        <dbReference type="ARBA" id="ARBA00023157"/>
    </source>
</evidence>
<evidence type="ECO:0000256" key="5">
    <source>
        <dbReference type="ARBA" id="ARBA00022725"/>
    </source>
</evidence>
<dbReference type="AlphaFoldDB" id="A0AAV3B4M9"/>
<dbReference type="GO" id="GO:0004984">
    <property type="term" value="F:olfactory receptor activity"/>
    <property type="evidence" value="ECO:0007669"/>
    <property type="project" value="InterPro"/>
</dbReference>
<feature type="transmembrane region" description="Helical" evidence="13">
    <location>
        <begin position="273"/>
        <end position="295"/>
    </location>
</feature>
<feature type="domain" description="G-protein coupled receptors family 1 profile" evidence="14">
    <location>
        <begin position="43"/>
        <end position="293"/>
    </location>
</feature>
<dbReference type="GO" id="GO:0004930">
    <property type="term" value="F:G protein-coupled receptor activity"/>
    <property type="evidence" value="ECO:0007669"/>
    <property type="project" value="UniProtKB-KW"/>
</dbReference>
<keyword evidence="9" id="KW-1015">Disulfide bond</keyword>
<keyword evidence="10" id="KW-0675">Receptor</keyword>
<evidence type="ECO:0000256" key="6">
    <source>
        <dbReference type="ARBA" id="ARBA00022989"/>
    </source>
</evidence>
<keyword evidence="5" id="KW-0552">Olfaction</keyword>
<feature type="transmembrane region" description="Helical" evidence="13">
    <location>
        <begin position="143"/>
        <end position="164"/>
    </location>
</feature>
<dbReference type="InterPro" id="IPR000276">
    <property type="entry name" value="GPCR_Rhodpsn"/>
</dbReference>
<evidence type="ECO:0000256" key="3">
    <source>
        <dbReference type="ARBA" id="ARBA00022606"/>
    </source>
</evidence>
<protein>
    <recommendedName>
        <fullName evidence="14">G-protein coupled receptors family 1 profile domain-containing protein</fullName>
    </recommendedName>
</protein>
<evidence type="ECO:0000256" key="10">
    <source>
        <dbReference type="ARBA" id="ARBA00023170"/>
    </source>
</evidence>
<evidence type="ECO:0000256" key="13">
    <source>
        <dbReference type="SAM" id="Phobius"/>
    </source>
</evidence>
<dbReference type="GO" id="GO:0005549">
    <property type="term" value="F:odorant binding"/>
    <property type="evidence" value="ECO:0007669"/>
    <property type="project" value="TreeGrafter"/>
</dbReference>
<evidence type="ECO:0000256" key="4">
    <source>
        <dbReference type="ARBA" id="ARBA00022692"/>
    </source>
</evidence>
<keyword evidence="7" id="KW-0297">G-protein coupled receptor</keyword>
<dbReference type="PRINTS" id="PR00245">
    <property type="entry name" value="OLFACTORYR"/>
</dbReference>
<comment type="subcellular location">
    <subcellularLocation>
        <location evidence="1">Cell membrane</location>
        <topology evidence="1">Multi-pass membrane protein</topology>
    </subcellularLocation>
</comment>
<dbReference type="PROSITE" id="PS00237">
    <property type="entry name" value="G_PROTEIN_RECEP_F1_1"/>
    <property type="match status" value="1"/>
</dbReference>
<evidence type="ECO:0000256" key="11">
    <source>
        <dbReference type="ARBA" id="ARBA00023180"/>
    </source>
</evidence>
<dbReference type="InterPro" id="IPR052921">
    <property type="entry name" value="GPCR1_Superfamily_Member"/>
</dbReference>
<keyword evidence="16" id="KW-1185">Reference proteome</keyword>
<keyword evidence="12" id="KW-0807">Transducer</keyword>
<feature type="transmembrane region" description="Helical" evidence="13">
    <location>
        <begin position="60"/>
        <end position="80"/>
    </location>
</feature>
<dbReference type="InterPro" id="IPR017452">
    <property type="entry name" value="GPCR_Rhodpsn_7TM"/>
</dbReference>
<evidence type="ECO:0000256" key="7">
    <source>
        <dbReference type="ARBA" id="ARBA00023040"/>
    </source>
</evidence>